<gene>
    <name evidence="2" type="ORF">F8237_35580</name>
</gene>
<dbReference type="SUPFAM" id="SSF52799">
    <property type="entry name" value="(Phosphotyrosine protein) phosphatases II"/>
    <property type="match status" value="1"/>
</dbReference>
<dbReference type="CDD" id="cd14529">
    <property type="entry name" value="TpbA-like"/>
    <property type="match status" value="1"/>
</dbReference>
<keyword evidence="2" id="KW-0614">Plasmid</keyword>
<dbReference type="EMBL" id="CP044544">
    <property type="protein sequence ID" value="QFI77615.1"/>
    <property type="molecule type" value="Genomic_DNA"/>
</dbReference>
<evidence type="ECO:0000313" key="3">
    <source>
        <dbReference type="Proteomes" id="UP000325641"/>
    </source>
</evidence>
<sequence length="221" mass="24246">MTEGTANDRGRQSNVGRSCLAFFATTNRFLKSHPIGRAVTYTTNALLICVGLAGGWAIGLQLVGNIHVVEPGVLYRSAQLNGQKLADVMAAYGIKSVINLRGKNSGSWWYDNEVEVTTAHGASHLDVRMSALRDPEDATIAQLIETMRTAPRPMLIHCQSGADRTGLAAALFERFVERRPTDIAAHQISFRYGHFPWLGSRSIAMDRTYWKLSTGGLPKTE</sequence>
<dbReference type="PANTHER" id="PTHR31126:SF72">
    <property type="entry name" value="DUAL SPECIFICITY PROTEIN PHOSPHATASE TPBA"/>
    <property type="match status" value="1"/>
</dbReference>
<dbReference type="Pfam" id="PF13350">
    <property type="entry name" value="Y_phosphatase3"/>
    <property type="match status" value="1"/>
</dbReference>
<dbReference type="AlphaFoldDB" id="A0A5P6PH59"/>
<reference evidence="3" key="1">
    <citation type="submission" date="2019-10" db="EMBL/GenBank/DDBJ databases">
        <title>Complete Genome Sequence of Bradyrhizobium betae type strain PL7HG1T.</title>
        <authorList>
            <person name="Bromfield E.S.P."/>
            <person name="Cloutier S."/>
        </authorList>
    </citation>
    <scope>NUCLEOTIDE SEQUENCE [LARGE SCALE GENOMIC DNA]</scope>
    <source>
        <strain evidence="3">PL7HG1</strain>
        <plasmid evidence="3">pbbpl7hg1</plasmid>
    </source>
</reference>
<evidence type="ECO:0000313" key="2">
    <source>
        <dbReference type="EMBL" id="QFI77615.1"/>
    </source>
</evidence>
<name>A0A5P6PH59_9BRAD</name>
<dbReference type="GO" id="GO:0004721">
    <property type="term" value="F:phosphoprotein phosphatase activity"/>
    <property type="evidence" value="ECO:0007669"/>
    <property type="project" value="InterPro"/>
</dbReference>
<dbReference type="PANTHER" id="PTHR31126">
    <property type="entry name" value="TYROSINE-PROTEIN PHOSPHATASE"/>
    <property type="match status" value="1"/>
</dbReference>
<dbReference type="KEGG" id="bbet:F8237_35580"/>
<dbReference type="InterPro" id="IPR016130">
    <property type="entry name" value="Tyr_Pase_AS"/>
</dbReference>
<dbReference type="OrthoDB" id="9814896at2"/>
<dbReference type="PROSITE" id="PS00383">
    <property type="entry name" value="TYR_PHOSPHATASE_1"/>
    <property type="match status" value="1"/>
</dbReference>
<dbReference type="RefSeq" id="WP_100554930.1">
    <property type="nucleotide sequence ID" value="NZ_CP044544.1"/>
</dbReference>
<proteinExistence type="inferred from homology"/>
<accession>A0A5P6PH59</accession>
<dbReference type="Gene3D" id="3.90.190.10">
    <property type="entry name" value="Protein tyrosine phosphatase superfamily"/>
    <property type="match status" value="1"/>
</dbReference>
<organism evidence="2 3">
    <name type="scientific">Bradyrhizobium betae</name>
    <dbReference type="NCBI Taxonomy" id="244734"/>
    <lineage>
        <taxon>Bacteria</taxon>
        <taxon>Pseudomonadati</taxon>
        <taxon>Pseudomonadota</taxon>
        <taxon>Alphaproteobacteria</taxon>
        <taxon>Hyphomicrobiales</taxon>
        <taxon>Nitrobacteraceae</taxon>
        <taxon>Bradyrhizobium</taxon>
    </lineage>
</organism>
<evidence type="ECO:0000256" key="1">
    <source>
        <dbReference type="ARBA" id="ARBA00009580"/>
    </source>
</evidence>
<dbReference type="InterPro" id="IPR026893">
    <property type="entry name" value="Tyr/Ser_Pase_IphP-type"/>
</dbReference>
<geneLocation type="plasmid" evidence="3">
    <name>pbbpl7hg1</name>
</geneLocation>
<dbReference type="Proteomes" id="UP000325641">
    <property type="component" value="Plasmid pBbPL7HG1"/>
</dbReference>
<dbReference type="InterPro" id="IPR029021">
    <property type="entry name" value="Prot-tyrosine_phosphatase-like"/>
</dbReference>
<protein>
    <submittedName>
        <fullName evidence="2">Dual specificity protein phosphatase family protein</fullName>
    </submittedName>
</protein>
<comment type="similarity">
    <text evidence="1">Belongs to the protein-tyrosine phosphatase family.</text>
</comment>